<sequence length="75" mass="8680">MICCKVFHRNTPSNGPCHNKKEDYIRFAQTIGERGAEAEMVLNDFKLKVPSLIRGTKYVSQKKVRRSRRERADLG</sequence>
<reference evidence="1" key="1">
    <citation type="journal article" date="2019" name="bioRxiv">
        <title>The Genome of the Zebra Mussel, Dreissena polymorpha: A Resource for Invasive Species Research.</title>
        <authorList>
            <person name="McCartney M.A."/>
            <person name="Auch B."/>
            <person name="Kono T."/>
            <person name="Mallez S."/>
            <person name="Zhang Y."/>
            <person name="Obille A."/>
            <person name="Becker A."/>
            <person name="Abrahante J.E."/>
            <person name="Garbe J."/>
            <person name="Badalamenti J.P."/>
            <person name="Herman A."/>
            <person name="Mangelson H."/>
            <person name="Liachko I."/>
            <person name="Sullivan S."/>
            <person name="Sone E.D."/>
            <person name="Koren S."/>
            <person name="Silverstein K.A.T."/>
            <person name="Beckman K.B."/>
            <person name="Gohl D.M."/>
        </authorList>
    </citation>
    <scope>NUCLEOTIDE SEQUENCE</scope>
    <source>
        <strain evidence="1">Duluth1</strain>
        <tissue evidence="1">Whole animal</tissue>
    </source>
</reference>
<evidence type="ECO:0000313" key="2">
    <source>
        <dbReference type="Proteomes" id="UP000828390"/>
    </source>
</evidence>
<protein>
    <submittedName>
        <fullName evidence="1">Uncharacterized protein</fullName>
    </submittedName>
</protein>
<proteinExistence type="predicted"/>
<evidence type="ECO:0000313" key="1">
    <source>
        <dbReference type="EMBL" id="KAH3711559.1"/>
    </source>
</evidence>
<keyword evidence="2" id="KW-1185">Reference proteome</keyword>
<reference evidence="1" key="2">
    <citation type="submission" date="2020-11" db="EMBL/GenBank/DDBJ databases">
        <authorList>
            <person name="McCartney M.A."/>
            <person name="Auch B."/>
            <person name="Kono T."/>
            <person name="Mallez S."/>
            <person name="Becker A."/>
            <person name="Gohl D.M."/>
            <person name="Silverstein K.A.T."/>
            <person name="Koren S."/>
            <person name="Bechman K.B."/>
            <person name="Herman A."/>
            <person name="Abrahante J.E."/>
            <person name="Garbe J."/>
        </authorList>
    </citation>
    <scope>NUCLEOTIDE SEQUENCE</scope>
    <source>
        <strain evidence="1">Duluth1</strain>
        <tissue evidence="1">Whole animal</tissue>
    </source>
</reference>
<gene>
    <name evidence="1" type="ORF">DPMN_071230</name>
</gene>
<organism evidence="1 2">
    <name type="scientific">Dreissena polymorpha</name>
    <name type="common">Zebra mussel</name>
    <name type="synonym">Mytilus polymorpha</name>
    <dbReference type="NCBI Taxonomy" id="45954"/>
    <lineage>
        <taxon>Eukaryota</taxon>
        <taxon>Metazoa</taxon>
        <taxon>Spiralia</taxon>
        <taxon>Lophotrochozoa</taxon>
        <taxon>Mollusca</taxon>
        <taxon>Bivalvia</taxon>
        <taxon>Autobranchia</taxon>
        <taxon>Heteroconchia</taxon>
        <taxon>Euheterodonta</taxon>
        <taxon>Imparidentia</taxon>
        <taxon>Neoheterodontei</taxon>
        <taxon>Myida</taxon>
        <taxon>Dreissenoidea</taxon>
        <taxon>Dreissenidae</taxon>
        <taxon>Dreissena</taxon>
    </lineage>
</organism>
<accession>A0A9D4BW31</accession>
<dbReference type="Proteomes" id="UP000828390">
    <property type="component" value="Unassembled WGS sequence"/>
</dbReference>
<name>A0A9D4BW31_DREPO</name>
<dbReference type="AlphaFoldDB" id="A0A9D4BW31"/>
<comment type="caution">
    <text evidence="1">The sequence shown here is derived from an EMBL/GenBank/DDBJ whole genome shotgun (WGS) entry which is preliminary data.</text>
</comment>
<dbReference type="EMBL" id="JAIWYP010000014">
    <property type="protein sequence ID" value="KAH3711559.1"/>
    <property type="molecule type" value="Genomic_DNA"/>
</dbReference>